<comment type="caution">
    <text evidence="3">The sequence shown here is derived from an EMBL/GenBank/DDBJ whole genome shotgun (WGS) entry which is preliminary data.</text>
</comment>
<feature type="coiled-coil region" evidence="1">
    <location>
        <begin position="1096"/>
        <end position="1147"/>
    </location>
</feature>
<dbReference type="GO" id="GO:0016020">
    <property type="term" value="C:membrane"/>
    <property type="evidence" value="ECO:0007669"/>
    <property type="project" value="InterPro"/>
</dbReference>
<dbReference type="Proteomes" id="UP000245535">
    <property type="component" value="Unassembled WGS sequence"/>
</dbReference>
<dbReference type="Pfam" id="PF02518">
    <property type="entry name" value="HATPase_c"/>
    <property type="match status" value="1"/>
</dbReference>
<evidence type="ECO:0000313" key="4">
    <source>
        <dbReference type="Proteomes" id="UP000245535"/>
    </source>
</evidence>
<evidence type="ECO:0000256" key="1">
    <source>
        <dbReference type="SAM" id="Coils"/>
    </source>
</evidence>
<dbReference type="RefSeq" id="WP_109615892.1">
    <property type="nucleotide sequence ID" value="NZ_QGDO01000001.1"/>
</dbReference>
<dbReference type="InterPro" id="IPR003594">
    <property type="entry name" value="HATPase_dom"/>
</dbReference>
<keyword evidence="3" id="KW-0808">Transferase</keyword>
<proteinExistence type="predicted"/>
<dbReference type="PANTHER" id="PTHR43642:SF1">
    <property type="entry name" value="HYBRID SIGNAL TRANSDUCTION HISTIDINE KINASE G"/>
    <property type="match status" value="1"/>
</dbReference>
<dbReference type="Pfam" id="PF13191">
    <property type="entry name" value="AAA_16"/>
    <property type="match status" value="1"/>
</dbReference>
<name>A0A315ZGV8_SEDFL</name>
<dbReference type="SUPFAM" id="SSF52540">
    <property type="entry name" value="P-loop containing nucleoside triphosphate hydrolases"/>
    <property type="match status" value="1"/>
</dbReference>
<dbReference type="GO" id="GO:0000155">
    <property type="term" value="F:phosphorelay sensor kinase activity"/>
    <property type="evidence" value="ECO:0007669"/>
    <property type="project" value="InterPro"/>
</dbReference>
<reference evidence="3 4" key="1">
    <citation type="submission" date="2018-03" db="EMBL/GenBank/DDBJ databases">
        <title>Genomic Encyclopedia of Archaeal and Bacterial Type Strains, Phase II (KMG-II): from individual species to whole genera.</title>
        <authorList>
            <person name="Goeker M."/>
        </authorList>
    </citation>
    <scope>NUCLEOTIDE SEQUENCE [LARGE SCALE GENOMIC DNA]</scope>
    <source>
        <strain evidence="3 4">DSM 28229</strain>
    </source>
</reference>
<sequence>MDQTTSTHRSISSELETTINTLIEATYIQHRVSLIQGIEGTGKQRIVDQLAHSFQGKIHFIKVSCTQLSSNVPYYAYRMVVQALIQELLLSERLELLQKVYDKFIKSHSLEIFTNLESFIPELKGVISKKTEDSKTQQQPTRENSLEYFRKFMELCFQEAEKPVVLVFEKIEWLDSSSSFFLKSLFKEWNSGKALFIFLSSLNENEGHSNNFLNIVKAHSSATFLISIISKTDFEKALEVKLAPNIVSKSVRNELYRLTGGNIQYLSSILSWLESKRLIWLLDGLWCTDIFALRKHLKPQSAESLLKDQLKRLSALELSILNHIVIAQECDIELLCHLLALSNSQLQQELLSLVEKQFINLNDQGEFELEELYRTKLLYELIPAPERNKTHFKIGFSVLQEAKERHRIFSAVHHLNRGSQYALKNNKHELLAKANLKAGEQALKSGIFQEGRHYFRMAEMHLNFDGSLQKYKLYYQIITQRAQLEYLLKNYDYANLRLDDLLVPHYPLEDRINVYVKKIKLNNHLGRYTTARDVLLDGLSALGFKNFFETAPQKIKRLQTDIDSKVKLFLASLDHDDLDEMPSHFVHKNTLLYNAGIAIHHTSEEEMLLSNLSIITDGLKYKKTGELAVACCVYGRFLFTQQQDIERAISFGQLGLKIAESLENKLYLARAYGIFTFYTLPWKRTLHENLKYLDQGASIAKKEKDFYLQSILQTHAYTLQVLLGNHLEDVTDLGEQLSNQNSPIAYSVSALNHLIKFLSGKLNSLPKAYQSIHSTTVYSKNETLFFQSFSKGVGLFTIGLYAFAAIEFEKAYAHSVLQRGSILYNINLMFLGISLAEHQNSNHKEEYLLQLISELERYEKETSTSSQIFTFSTLLKAVFYSSKNENATAEFFFDRFVNNQNTPQGFKALGYELKFNHQLKNQKEDKSTLEKAIENYKLWGADYKANTLNQAYRKFRKDSEYKQLDTFKVYLEFQNLLEELSSIEEVSSFALKYLFLLSSANNGSVYLYQKDHFILINKAHNFPFNCFTYSPEMNVKGQAYQLNIAYQTKIEQQIISHKSTDHLKVPTTLHNFYSIPMNSGDFIGTILLENLDEQLNEDLENQLQLFTRLISSKIRQILSSEKERFLNQQLIEEVKKKDLLNQEIKAQNKTWLKATIEGQEKERLRIAQDLHDSVGAMLGAVKLNIQNVIEPESDTQRISPILEQIDEVCQDIRRISHNMLPSALTRFGLSVSLEKLIDQYETLDKFEIDFSIMGLNETPLSQDIEISVFRIIQEALQNIQKYAGCTEVCIQLIARDDALSIFISDDGCGFDTNTTAKGIGLLNIESRIISLDGTWTLDSTQGRGTEINIEIPLNKLT</sequence>
<dbReference type="InterPro" id="IPR041664">
    <property type="entry name" value="AAA_16"/>
</dbReference>
<dbReference type="PROSITE" id="PS50109">
    <property type="entry name" value="HIS_KIN"/>
    <property type="match status" value="1"/>
</dbReference>
<dbReference type="Gene3D" id="3.40.50.300">
    <property type="entry name" value="P-loop containing nucleotide triphosphate hydrolases"/>
    <property type="match status" value="1"/>
</dbReference>
<keyword evidence="1" id="KW-0175">Coiled coil</keyword>
<dbReference type="InterPro" id="IPR053159">
    <property type="entry name" value="Hybrid_Histidine_Kinase"/>
</dbReference>
<protein>
    <submittedName>
        <fullName evidence="3">Histidine kinase/DNA gyrase B/HSP90-like ATPase</fullName>
    </submittedName>
</protein>
<dbReference type="Gene3D" id="1.20.5.1930">
    <property type="match status" value="1"/>
</dbReference>
<keyword evidence="3" id="KW-0418">Kinase</keyword>
<accession>A0A315ZGV8</accession>
<dbReference type="InterPro" id="IPR027417">
    <property type="entry name" value="P-loop_NTPase"/>
</dbReference>
<keyword evidence="4" id="KW-1185">Reference proteome</keyword>
<evidence type="ECO:0000259" key="2">
    <source>
        <dbReference type="PROSITE" id="PS50109"/>
    </source>
</evidence>
<dbReference type="Pfam" id="PF07730">
    <property type="entry name" value="HisKA_3"/>
    <property type="match status" value="1"/>
</dbReference>
<dbReference type="SUPFAM" id="SSF55874">
    <property type="entry name" value="ATPase domain of HSP90 chaperone/DNA topoisomerase II/histidine kinase"/>
    <property type="match status" value="1"/>
</dbReference>
<dbReference type="Gene3D" id="3.30.565.10">
    <property type="entry name" value="Histidine kinase-like ATPase, C-terminal domain"/>
    <property type="match status" value="1"/>
</dbReference>
<dbReference type="InterPro" id="IPR011712">
    <property type="entry name" value="Sig_transdc_His_kin_sub3_dim/P"/>
</dbReference>
<evidence type="ECO:0000313" key="3">
    <source>
        <dbReference type="EMBL" id="PWJ44399.1"/>
    </source>
</evidence>
<dbReference type="EMBL" id="QGDO01000001">
    <property type="protein sequence ID" value="PWJ44399.1"/>
    <property type="molecule type" value="Genomic_DNA"/>
</dbReference>
<organism evidence="3 4">
    <name type="scientific">Sediminitomix flava</name>
    <dbReference type="NCBI Taxonomy" id="379075"/>
    <lineage>
        <taxon>Bacteria</taxon>
        <taxon>Pseudomonadati</taxon>
        <taxon>Bacteroidota</taxon>
        <taxon>Cytophagia</taxon>
        <taxon>Cytophagales</taxon>
        <taxon>Flammeovirgaceae</taxon>
        <taxon>Sediminitomix</taxon>
    </lineage>
</organism>
<gene>
    <name evidence="3" type="ORF">BC781_101758</name>
</gene>
<dbReference type="InterPro" id="IPR005467">
    <property type="entry name" value="His_kinase_dom"/>
</dbReference>
<dbReference type="PANTHER" id="PTHR43642">
    <property type="entry name" value="HYBRID SIGNAL TRANSDUCTION HISTIDINE KINASE G"/>
    <property type="match status" value="1"/>
</dbReference>
<dbReference type="InterPro" id="IPR036890">
    <property type="entry name" value="HATPase_C_sf"/>
</dbReference>
<dbReference type="OrthoDB" id="9760839at2"/>
<feature type="domain" description="Histidine kinase" evidence="2">
    <location>
        <begin position="1165"/>
        <end position="1355"/>
    </location>
</feature>
<dbReference type="GO" id="GO:0046983">
    <property type="term" value="F:protein dimerization activity"/>
    <property type="evidence" value="ECO:0007669"/>
    <property type="project" value="InterPro"/>
</dbReference>
<dbReference type="CDD" id="cd16917">
    <property type="entry name" value="HATPase_UhpB-NarQ-NarX-like"/>
    <property type="match status" value="1"/>
</dbReference>